<organism evidence="5 6">
    <name type="scientific">Methanosarcina mazei S-6</name>
    <dbReference type="NCBI Taxonomy" id="213585"/>
    <lineage>
        <taxon>Archaea</taxon>
        <taxon>Methanobacteriati</taxon>
        <taxon>Methanobacteriota</taxon>
        <taxon>Stenosarchaea group</taxon>
        <taxon>Methanomicrobia</taxon>
        <taxon>Methanosarcinales</taxon>
        <taxon>Methanosarcinaceae</taxon>
        <taxon>Methanosarcina</taxon>
    </lineage>
</organism>
<dbReference type="RefSeq" id="WP_052728055.1">
    <property type="nucleotide sequence ID" value="NZ_CP009512.1"/>
</dbReference>
<dbReference type="GO" id="GO:0003677">
    <property type="term" value="F:DNA binding"/>
    <property type="evidence" value="ECO:0007669"/>
    <property type="project" value="UniProtKB-KW"/>
</dbReference>
<dbReference type="AlphaFoldDB" id="A0A0E3LTL8"/>
<evidence type="ECO:0000313" key="6">
    <source>
        <dbReference type="Proteomes" id="UP000033097"/>
    </source>
</evidence>
<dbReference type="HOGENOM" id="CLU_021095_1_2_2"/>
<evidence type="ECO:0000256" key="2">
    <source>
        <dbReference type="ARBA" id="ARBA00022747"/>
    </source>
</evidence>
<evidence type="ECO:0000313" key="5">
    <source>
        <dbReference type="EMBL" id="AKB63746.1"/>
    </source>
</evidence>
<dbReference type="EC" id="3.1.21.3" evidence="5"/>
<reference evidence="5 6" key="1">
    <citation type="submission" date="2014-07" db="EMBL/GenBank/DDBJ databases">
        <title>Methanogenic archaea and the global carbon cycle.</title>
        <authorList>
            <person name="Henriksen J.R."/>
            <person name="Luke J."/>
            <person name="Reinhart S."/>
            <person name="Benedict M.N."/>
            <person name="Youngblut N.D."/>
            <person name="Metcalf M.E."/>
            <person name="Whitaker R.J."/>
            <person name="Metcalf W.W."/>
        </authorList>
    </citation>
    <scope>NUCLEOTIDE SEQUENCE [LARGE SCALE GENOMIC DNA]</scope>
    <source>
        <strain evidence="5 6">S-6</strain>
    </source>
</reference>
<feature type="domain" description="Type I restriction modification DNA specificity" evidence="4">
    <location>
        <begin position="48"/>
        <end position="221"/>
    </location>
</feature>
<dbReference type="Gene3D" id="1.10.287.1120">
    <property type="entry name" value="Bipartite methylase S protein"/>
    <property type="match status" value="1"/>
</dbReference>
<gene>
    <name evidence="5" type="ORF">MSMAS_0550</name>
</gene>
<keyword evidence="3" id="KW-0238">DNA-binding</keyword>
<dbReference type="REBASE" id="109186">
    <property type="entry name" value="S.MmaS6ORF551P"/>
</dbReference>
<dbReference type="SUPFAM" id="SSF116734">
    <property type="entry name" value="DNA methylase specificity domain"/>
    <property type="match status" value="2"/>
</dbReference>
<protein>
    <submittedName>
        <fullName evidence="5">Type I restriction-modification system, specificity subunit S</fullName>
        <ecNumber evidence="5">3.1.21.3</ecNumber>
    </submittedName>
</protein>
<dbReference type="KEGG" id="mmj:MSMAS_0550"/>
<dbReference type="GeneID" id="24838158"/>
<feature type="domain" description="Type I restriction modification DNA specificity" evidence="4">
    <location>
        <begin position="262"/>
        <end position="431"/>
    </location>
</feature>
<keyword evidence="5" id="KW-0378">Hydrolase</keyword>
<sequence length="456" mass="51597">MSDFQIETVSDFQVEARSDSQVKCIGISELDLYPEYKNSGVEWIGEIPKEWDTVRIKWLSPVKRGASPRPIDNPIYFDDDGDFSWVRIADVTSSERYLEETTQKLSKLGSSLSVKQYPGDFFVSIAGSVGKPIITKIKCCIHDGFVWFPYLKLNSEYLYYIFTSGEPYKGLGKLGTQLNLNTETVGNISIPLPPDEYEINEIVVFLDRETSRIDTLIEKKQRFIELLKEKRSALISHAVTKGLDPDVSMTNSGIEWVGKIPIGWHITKLKYLVNLRNEKTNNVINYSTKIALENIESFTGKLLNSYSDFEGDGTIIKEGDVLFNKLRPYLCKAVIAPSEGVAVGELLVFRIQETLLESKFLLYRILTHEFISLVDGATYGTKMPRASWEFIKNIEIPVPSLPEQQAIASYLDRETAQIDTLIEKIKQSIEHLKEYRTALISGAVTGKIDVRGTVCE</sequence>
<evidence type="ECO:0000256" key="1">
    <source>
        <dbReference type="ARBA" id="ARBA00010923"/>
    </source>
</evidence>
<dbReference type="STRING" id="213585.MSMAS_0550"/>
<dbReference type="EMBL" id="CP009512">
    <property type="protein sequence ID" value="AKB63746.1"/>
    <property type="molecule type" value="Genomic_DNA"/>
</dbReference>
<dbReference type="Proteomes" id="UP000033097">
    <property type="component" value="Chromosome"/>
</dbReference>
<dbReference type="Pfam" id="PF01420">
    <property type="entry name" value="Methylase_S"/>
    <property type="match status" value="2"/>
</dbReference>
<evidence type="ECO:0000256" key="3">
    <source>
        <dbReference type="ARBA" id="ARBA00023125"/>
    </source>
</evidence>
<dbReference type="InterPro" id="IPR044946">
    <property type="entry name" value="Restrct_endonuc_typeI_TRD_sf"/>
</dbReference>
<keyword evidence="2" id="KW-0680">Restriction system</keyword>
<dbReference type="CDD" id="cd17283">
    <property type="entry name" value="RMtype1_S_Hpy180ORF7835P_TRD2-CR2_like"/>
    <property type="match status" value="1"/>
</dbReference>
<dbReference type="PANTHER" id="PTHR43140:SF1">
    <property type="entry name" value="TYPE I RESTRICTION ENZYME ECOKI SPECIFICITY SUBUNIT"/>
    <property type="match status" value="1"/>
</dbReference>
<dbReference type="InterPro" id="IPR051212">
    <property type="entry name" value="Type-I_RE_S_subunit"/>
</dbReference>
<dbReference type="InterPro" id="IPR000055">
    <property type="entry name" value="Restrct_endonuc_typeI_TRD"/>
</dbReference>
<evidence type="ECO:0000259" key="4">
    <source>
        <dbReference type="Pfam" id="PF01420"/>
    </source>
</evidence>
<dbReference type="GO" id="GO:0009035">
    <property type="term" value="F:type I site-specific deoxyribonuclease activity"/>
    <property type="evidence" value="ECO:0007669"/>
    <property type="project" value="UniProtKB-EC"/>
</dbReference>
<accession>A0A0E3LTL8</accession>
<dbReference type="PANTHER" id="PTHR43140">
    <property type="entry name" value="TYPE-1 RESTRICTION ENZYME ECOKI SPECIFICITY PROTEIN"/>
    <property type="match status" value="1"/>
</dbReference>
<dbReference type="GO" id="GO:0009307">
    <property type="term" value="P:DNA restriction-modification system"/>
    <property type="evidence" value="ECO:0007669"/>
    <property type="project" value="UniProtKB-KW"/>
</dbReference>
<name>A0A0E3LTL8_METMZ</name>
<dbReference type="PATRIC" id="fig|213585.10.peg.677"/>
<comment type="similarity">
    <text evidence="1">Belongs to the type-I restriction system S methylase family.</text>
</comment>
<proteinExistence type="inferred from homology"/>
<dbReference type="Gene3D" id="3.90.220.20">
    <property type="entry name" value="DNA methylase specificity domains"/>
    <property type="match status" value="2"/>
</dbReference>